<evidence type="ECO:0000256" key="1">
    <source>
        <dbReference type="SAM" id="MobiDB-lite"/>
    </source>
</evidence>
<dbReference type="RefSeq" id="WP_066113680.1">
    <property type="nucleotide sequence ID" value="NZ_JTJU01000010.1"/>
</dbReference>
<gene>
    <name evidence="2" type="ORF">QV09_02080</name>
</gene>
<evidence type="ECO:0000313" key="2">
    <source>
        <dbReference type="EMBL" id="OBX11522.1"/>
    </source>
</evidence>
<dbReference type="Proteomes" id="UP000092527">
    <property type="component" value="Unassembled WGS sequence"/>
</dbReference>
<organism evidence="2 3">
    <name type="scientific">Gallibacterium salpingitidis</name>
    <dbReference type="NCBI Taxonomy" id="505341"/>
    <lineage>
        <taxon>Bacteria</taxon>
        <taxon>Pseudomonadati</taxon>
        <taxon>Pseudomonadota</taxon>
        <taxon>Gammaproteobacteria</taxon>
        <taxon>Pasteurellales</taxon>
        <taxon>Pasteurellaceae</taxon>
        <taxon>Gallibacterium</taxon>
    </lineage>
</organism>
<reference evidence="2 3" key="1">
    <citation type="submission" date="2014-11" db="EMBL/GenBank/DDBJ databases">
        <title>Pan-genome of Gallibacterium spp.</title>
        <authorList>
            <person name="Kudirkiene E."/>
            <person name="Bojesen A.M."/>
        </authorList>
    </citation>
    <scope>NUCLEOTIDE SEQUENCE [LARGE SCALE GENOMIC DNA]</scope>
    <source>
        <strain evidence="2 3">18469/18</strain>
    </source>
</reference>
<dbReference type="AlphaFoldDB" id="A0AB36E6A7"/>
<proteinExistence type="predicted"/>
<name>A0AB36E6A7_9PAST</name>
<feature type="compositionally biased region" description="Polar residues" evidence="1">
    <location>
        <begin position="14"/>
        <end position="23"/>
    </location>
</feature>
<comment type="caution">
    <text evidence="2">The sequence shown here is derived from an EMBL/GenBank/DDBJ whole genome shotgun (WGS) entry which is preliminary data.</text>
</comment>
<feature type="region of interest" description="Disordered" evidence="1">
    <location>
        <begin position="1"/>
        <end position="23"/>
    </location>
</feature>
<evidence type="ECO:0008006" key="4">
    <source>
        <dbReference type="Google" id="ProtNLM"/>
    </source>
</evidence>
<protein>
    <recommendedName>
        <fullName evidence="4">Filamentous haemagglutinin FhaB/tRNA nuclease CdiA-like TPS domain-containing protein</fullName>
    </recommendedName>
</protein>
<accession>A0AB36E6A7</accession>
<dbReference type="EMBL" id="JTJU01000010">
    <property type="protein sequence ID" value="OBX11522.1"/>
    <property type="molecule type" value="Genomic_DNA"/>
</dbReference>
<sequence>MAGNTHLKGAVVESQASAENNQFTTGSLTAESIANHSEVKVSSAGGGLSTDPTQNIANGFAAGLSALGNIHKQDSSTTHSAIGSNIQLTTQQGVPYLAIPQQRMNAYRKRIWRK</sequence>
<evidence type="ECO:0000313" key="3">
    <source>
        <dbReference type="Proteomes" id="UP000092527"/>
    </source>
</evidence>